<organism evidence="1 2">
    <name type="scientific">Echinicola soli</name>
    <dbReference type="NCBI Taxonomy" id="2591634"/>
    <lineage>
        <taxon>Bacteria</taxon>
        <taxon>Pseudomonadati</taxon>
        <taxon>Bacteroidota</taxon>
        <taxon>Cytophagia</taxon>
        <taxon>Cytophagales</taxon>
        <taxon>Cyclobacteriaceae</taxon>
        <taxon>Echinicola</taxon>
    </lineage>
</organism>
<accession>A0A514CGJ1</accession>
<dbReference type="KEGG" id="echi:FKX85_07775"/>
<dbReference type="OrthoDB" id="1444051at2"/>
<protein>
    <submittedName>
        <fullName evidence="1">Uncharacterized protein</fullName>
    </submittedName>
</protein>
<evidence type="ECO:0000313" key="2">
    <source>
        <dbReference type="Proteomes" id="UP000316614"/>
    </source>
</evidence>
<dbReference type="AlphaFoldDB" id="A0A514CGJ1"/>
<keyword evidence="2" id="KW-1185">Reference proteome</keyword>
<name>A0A514CGJ1_9BACT</name>
<proteinExistence type="predicted"/>
<gene>
    <name evidence="1" type="ORF">FKX85_07775</name>
</gene>
<dbReference type="RefSeq" id="WP_141614194.1">
    <property type="nucleotide sequence ID" value="NZ_CP041253.1"/>
</dbReference>
<dbReference type="Proteomes" id="UP000316614">
    <property type="component" value="Chromosome"/>
</dbReference>
<sequence>MRTSLREIKELENFIMGVPSPEERLLVEAKVQLDTSMTQKIRCQKSAYQLVRDYGREKLREEIRKVEFELFDTPRHQGFRKRIVNLFKR</sequence>
<dbReference type="EMBL" id="CP041253">
    <property type="protein sequence ID" value="QDH78941.1"/>
    <property type="molecule type" value="Genomic_DNA"/>
</dbReference>
<reference evidence="1 2" key="1">
    <citation type="submission" date="2019-06" db="EMBL/GenBank/DDBJ databases">
        <title>Echinicola alkalisoli sp. nov. isolated from saline soil.</title>
        <authorList>
            <person name="Sun J.-Q."/>
            <person name="Xu L."/>
        </authorList>
    </citation>
    <scope>NUCLEOTIDE SEQUENCE [LARGE SCALE GENOMIC DNA]</scope>
    <source>
        <strain evidence="1 2">LN3S3</strain>
    </source>
</reference>
<evidence type="ECO:0000313" key="1">
    <source>
        <dbReference type="EMBL" id="QDH78941.1"/>
    </source>
</evidence>